<dbReference type="EC" id="2.6.1.1" evidence="4"/>
<dbReference type="InterPro" id="IPR015421">
    <property type="entry name" value="PyrdxlP-dep_Trfase_major"/>
</dbReference>
<dbReference type="Gene3D" id="3.40.640.10">
    <property type="entry name" value="Type I PLP-dependent aspartate aminotransferase-like (Major domain)"/>
    <property type="match status" value="1"/>
</dbReference>
<accession>A0A0S3F3B3</accession>
<evidence type="ECO:0000256" key="4">
    <source>
        <dbReference type="ARBA" id="ARBA00012753"/>
    </source>
</evidence>
<keyword evidence="11" id="KW-1185">Reference proteome</keyword>
<comment type="similarity">
    <text evidence="2">Belongs to the class-I pyridoxal-phosphate-dependent aminotransferase family.</text>
</comment>
<name>A0A0S3F3B3_9SPHN</name>
<evidence type="ECO:0000256" key="1">
    <source>
        <dbReference type="ARBA" id="ARBA00001933"/>
    </source>
</evidence>
<dbReference type="NCBIfam" id="NF006488">
    <property type="entry name" value="PRK08912.1"/>
    <property type="match status" value="1"/>
</dbReference>
<dbReference type="OrthoDB" id="9763453at2"/>
<dbReference type="PANTHER" id="PTHR43807:SF20">
    <property type="entry name" value="FI04487P"/>
    <property type="match status" value="1"/>
</dbReference>
<keyword evidence="6 10" id="KW-0808">Transferase</keyword>
<comment type="subunit">
    <text evidence="3">Homodimer.</text>
</comment>
<dbReference type="InterPro" id="IPR015424">
    <property type="entry name" value="PyrdxlP-dep_Trfase"/>
</dbReference>
<organism evidence="10 11">
    <name type="scientific">Sphingobium baderi</name>
    <dbReference type="NCBI Taxonomy" id="1332080"/>
    <lineage>
        <taxon>Bacteria</taxon>
        <taxon>Pseudomonadati</taxon>
        <taxon>Pseudomonadota</taxon>
        <taxon>Alphaproteobacteria</taxon>
        <taxon>Sphingomonadales</taxon>
        <taxon>Sphingomonadaceae</taxon>
        <taxon>Sphingobium</taxon>
    </lineage>
</organism>
<keyword evidence="7" id="KW-0663">Pyridoxal phosphate</keyword>
<dbReference type="GO" id="GO:0030170">
    <property type="term" value="F:pyridoxal phosphate binding"/>
    <property type="evidence" value="ECO:0007669"/>
    <property type="project" value="InterPro"/>
</dbReference>
<reference evidence="10 11" key="1">
    <citation type="submission" date="2015-11" db="EMBL/GenBank/DDBJ databases">
        <title>A Two-component Flavoprotein Monooxygenase System MeaXY Responsible for para-Hydroxylation of 2-Methyl-6-ethylaniline and 2,6-Diethylaniline in Sphingobium baderi DE-13.</title>
        <authorList>
            <person name="Cheng M."/>
            <person name="Meng Q."/>
            <person name="Yang Y."/>
            <person name="Chu C."/>
            <person name="Yan X."/>
            <person name="He J."/>
            <person name="Li S."/>
        </authorList>
    </citation>
    <scope>NUCLEOTIDE SEQUENCE [LARGE SCALE GENOMIC DNA]</scope>
    <source>
        <strain evidence="10 11">DE-13</strain>
    </source>
</reference>
<evidence type="ECO:0000313" key="11">
    <source>
        <dbReference type="Proteomes" id="UP000056968"/>
    </source>
</evidence>
<gene>
    <name evidence="10" type="ORF">ATN00_19610</name>
</gene>
<evidence type="ECO:0000259" key="9">
    <source>
        <dbReference type="Pfam" id="PF00155"/>
    </source>
</evidence>
<evidence type="ECO:0000256" key="8">
    <source>
        <dbReference type="ARBA" id="ARBA00049185"/>
    </source>
</evidence>
<evidence type="ECO:0000256" key="5">
    <source>
        <dbReference type="ARBA" id="ARBA00022576"/>
    </source>
</evidence>
<evidence type="ECO:0000256" key="6">
    <source>
        <dbReference type="ARBA" id="ARBA00022679"/>
    </source>
</evidence>
<sequence length="399" mass="42893">MTDPAAALGHPLFRDMPTTIFEKMSIRARETGAINLGQGFPDGPGPHEVLEAAAHALLNRSNQYPPMMGLPELRAAIAAHYGVHQGLDLRPEEVIVTSGATEALAASLMALVTPGDEVLVLAPLYDSYVPLIERAGGVAKVITLTPPEWRITQEALAAAASDRTRLILLNNPTNPTAVVMREAELALLARFCVERDLIAICDEVWEHVIFDGARYQSLMAFPGMRERTVKIGSAGKIFSLTGWKVGWMCAAPALAALLARAHQFLTFTTAPNLQWAVAEGLGKPAQWFAQMRDDYQASRDRLAEGLEAAGYAVQPSAATWFLSIDLPASGIAMDDVTFCERIIDEAGVAAIPVSAFFPDGAVTSLVRLCFSKADGVIDAAVDRLARFRQSLLAESGTAR</sequence>
<dbReference type="InterPro" id="IPR015422">
    <property type="entry name" value="PyrdxlP-dep_Trfase_small"/>
</dbReference>
<dbReference type="SUPFAM" id="SSF53383">
    <property type="entry name" value="PLP-dependent transferases"/>
    <property type="match status" value="1"/>
</dbReference>
<dbReference type="GO" id="GO:0005737">
    <property type="term" value="C:cytoplasm"/>
    <property type="evidence" value="ECO:0007669"/>
    <property type="project" value="TreeGrafter"/>
</dbReference>
<dbReference type="InterPro" id="IPR051326">
    <property type="entry name" value="Kynurenine-oxoglutarate_AT"/>
</dbReference>
<dbReference type="GO" id="GO:0016212">
    <property type="term" value="F:kynurenine-oxoglutarate transaminase activity"/>
    <property type="evidence" value="ECO:0007669"/>
    <property type="project" value="TreeGrafter"/>
</dbReference>
<feature type="domain" description="Aminotransferase class I/classII large" evidence="9">
    <location>
        <begin position="33"/>
        <end position="384"/>
    </location>
</feature>
<dbReference type="STRING" id="1332080.ATN00_19610"/>
<dbReference type="PANTHER" id="PTHR43807">
    <property type="entry name" value="FI04487P"/>
    <property type="match status" value="1"/>
</dbReference>
<dbReference type="Gene3D" id="3.90.1150.10">
    <property type="entry name" value="Aspartate Aminotransferase, domain 1"/>
    <property type="match status" value="1"/>
</dbReference>
<comment type="cofactor">
    <cofactor evidence="1">
        <name>pyridoxal 5'-phosphate</name>
        <dbReference type="ChEBI" id="CHEBI:597326"/>
    </cofactor>
</comment>
<evidence type="ECO:0000256" key="7">
    <source>
        <dbReference type="ARBA" id="ARBA00022898"/>
    </source>
</evidence>
<dbReference type="InterPro" id="IPR004839">
    <property type="entry name" value="Aminotransferase_I/II_large"/>
</dbReference>
<dbReference type="FunFam" id="3.40.640.10:FF:000033">
    <property type="entry name" value="Aspartate aminotransferase"/>
    <property type="match status" value="1"/>
</dbReference>
<dbReference type="EMBL" id="CP013264">
    <property type="protein sequence ID" value="ALR22188.1"/>
    <property type="molecule type" value="Genomic_DNA"/>
</dbReference>
<dbReference type="Proteomes" id="UP000056968">
    <property type="component" value="Chromosome"/>
</dbReference>
<comment type="catalytic activity">
    <reaction evidence="8">
        <text>L-aspartate + 2-oxoglutarate = oxaloacetate + L-glutamate</text>
        <dbReference type="Rhea" id="RHEA:21824"/>
        <dbReference type="ChEBI" id="CHEBI:16452"/>
        <dbReference type="ChEBI" id="CHEBI:16810"/>
        <dbReference type="ChEBI" id="CHEBI:29985"/>
        <dbReference type="ChEBI" id="CHEBI:29991"/>
        <dbReference type="EC" id="2.6.1.1"/>
    </reaction>
</comment>
<evidence type="ECO:0000256" key="2">
    <source>
        <dbReference type="ARBA" id="ARBA00007441"/>
    </source>
</evidence>
<dbReference type="CDD" id="cd00609">
    <property type="entry name" value="AAT_like"/>
    <property type="match status" value="1"/>
</dbReference>
<evidence type="ECO:0000313" key="10">
    <source>
        <dbReference type="EMBL" id="ALR22188.1"/>
    </source>
</evidence>
<dbReference type="AlphaFoldDB" id="A0A0S3F3B3"/>
<dbReference type="KEGG" id="sbd:ATN00_19610"/>
<dbReference type="Pfam" id="PF00155">
    <property type="entry name" value="Aminotran_1_2"/>
    <property type="match status" value="1"/>
</dbReference>
<evidence type="ECO:0000256" key="3">
    <source>
        <dbReference type="ARBA" id="ARBA00011738"/>
    </source>
</evidence>
<dbReference type="GO" id="GO:0004069">
    <property type="term" value="F:L-aspartate:2-oxoglutarate aminotransferase activity"/>
    <property type="evidence" value="ECO:0007669"/>
    <property type="project" value="UniProtKB-EC"/>
</dbReference>
<dbReference type="RefSeq" id="WP_062068041.1">
    <property type="nucleotide sequence ID" value="NZ_CP013264.1"/>
</dbReference>
<keyword evidence="5 10" id="KW-0032">Aminotransferase</keyword>
<proteinExistence type="inferred from homology"/>
<protein>
    <recommendedName>
        <fullName evidence="4">aspartate transaminase</fullName>
        <ecNumber evidence="4">2.6.1.1</ecNumber>
    </recommendedName>
</protein>